<sequence>MSENTRQRLAVIIGSTRAGRFGPTVAGWFAAEPAGVQTWTST</sequence>
<accession>A0ABY5VX03</accession>
<reference evidence="1" key="1">
    <citation type="submission" date="2021-04" db="EMBL/GenBank/DDBJ databases">
        <authorList>
            <person name="Hartkoorn R.C."/>
            <person name="Beaudoing E."/>
            <person name="Hot D."/>
        </authorList>
    </citation>
    <scope>NUCLEOTIDE SEQUENCE</scope>
    <source>
        <strain evidence="1">NRRL B-16292</strain>
    </source>
</reference>
<keyword evidence="2" id="KW-1185">Reference proteome</keyword>
<name>A0ABY5VX03_9ACTN</name>
<dbReference type="EMBL" id="CP073720">
    <property type="protein sequence ID" value="UWP80321.1"/>
    <property type="molecule type" value="Genomic_DNA"/>
</dbReference>
<reference evidence="1" key="2">
    <citation type="submission" date="2022-09" db="EMBL/GenBank/DDBJ databases">
        <title>Biosynthetic gene clusters of Dactylosporangioum fulvum.</title>
        <authorList>
            <person name="Caradec T."/>
        </authorList>
    </citation>
    <scope>NUCLEOTIDE SEQUENCE</scope>
    <source>
        <strain evidence="1">NRRL B-16292</strain>
    </source>
</reference>
<protein>
    <submittedName>
        <fullName evidence="1">NAD(P)H-dependent oxidoreductase</fullName>
    </submittedName>
</protein>
<gene>
    <name evidence="1" type="ORF">Dfulv_34880</name>
</gene>
<evidence type="ECO:0000313" key="1">
    <source>
        <dbReference type="EMBL" id="UWP80321.1"/>
    </source>
</evidence>
<proteinExistence type="predicted"/>
<dbReference type="RefSeq" id="WP_259858079.1">
    <property type="nucleotide sequence ID" value="NZ_BAAAST010000009.1"/>
</dbReference>
<dbReference type="Proteomes" id="UP001059617">
    <property type="component" value="Chromosome"/>
</dbReference>
<organism evidence="1 2">
    <name type="scientific">Dactylosporangium fulvum</name>
    <dbReference type="NCBI Taxonomy" id="53359"/>
    <lineage>
        <taxon>Bacteria</taxon>
        <taxon>Bacillati</taxon>
        <taxon>Actinomycetota</taxon>
        <taxon>Actinomycetes</taxon>
        <taxon>Micromonosporales</taxon>
        <taxon>Micromonosporaceae</taxon>
        <taxon>Dactylosporangium</taxon>
    </lineage>
</organism>
<evidence type="ECO:0000313" key="2">
    <source>
        <dbReference type="Proteomes" id="UP001059617"/>
    </source>
</evidence>